<dbReference type="AlphaFoldDB" id="A0A3M6TYY7"/>
<accession>A0A3M6TYY7</accession>
<protein>
    <submittedName>
        <fullName evidence="2">Uncharacterized protein</fullName>
    </submittedName>
</protein>
<feature type="compositionally biased region" description="Acidic residues" evidence="1">
    <location>
        <begin position="75"/>
        <end position="87"/>
    </location>
</feature>
<name>A0A3M6TYY7_POCDA</name>
<comment type="caution">
    <text evidence="2">The sequence shown here is derived from an EMBL/GenBank/DDBJ whole genome shotgun (WGS) entry which is preliminary data.</text>
</comment>
<keyword evidence="3" id="KW-1185">Reference proteome</keyword>
<evidence type="ECO:0000256" key="1">
    <source>
        <dbReference type="SAM" id="MobiDB-lite"/>
    </source>
</evidence>
<evidence type="ECO:0000313" key="2">
    <source>
        <dbReference type="EMBL" id="RMX46610.1"/>
    </source>
</evidence>
<evidence type="ECO:0000313" key="3">
    <source>
        <dbReference type="Proteomes" id="UP000275408"/>
    </source>
</evidence>
<proteinExistence type="predicted"/>
<organism evidence="2 3">
    <name type="scientific">Pocillopora damicornis</name>
    <name type="common">Cauliflower coral</name>
    <name type="synonym">Millepora damicornis</name>
    <dbReference type="NCBI Taxonomy" id="46731"/>
    <lineage>
        <taxon>Eukaryota</taxon>
        <taxon>Metazoa</taxon>
        <taxon>Cnidaria</taxon>
        <taxon>Anthozoa</taxon>
        <taxon>Hexacorallia</taxon>
        <taxon>Scleractinia</taxon>
        <taxon>Astrocoeniina</taxon>
        <taxon>Pocilloporidae</taxon>
        <taxon>Pocillopora</taxon>
    </lineage>
</organism>
<feature type="compositionally biased region" description="Basic and acidic residues" evidence="1">
    <location>
        <begin position="123"/>
        <end position="136"/>
    </location>
</feature>
<gene>
    <name evidence="2" type="ORF">pdam_00025304</name>
</gene>
<reference evidence="2 3" key="1">
    <citation type="journal article" date="2018" name="Sci. Rep.">
        <title>Comparative analysis of the Pocillopora damicornis genome highlights role of immune system in coral evolution.</title>
        <authorList>
            <person name="Cunning R."/>
            <person name="Bay R.A."/>
            <person name="Gillette P."/>
            <person name="Baker A.C."/>
            <person name="Traylor-Knowles N."/>
        </authorList>
    </citation>
    <scope>NUCLEOTIDE SEQUENCE [LARGE SCALE GENOMIC DNA]</scope>
    <source>
        <strain evidence="2">RSMAS</strain>
        <tissue evidence="2">Whole animal</tissue>
    </source>
</reference>
<sequence length="203" mass="23107">MLGKTLRWLSDARRMPMTREGRKRVSQTVVGALPDCKAGHLSYLSGQESSRTLKERRQEPTEGETTGITRSAEGVEMDPEEVEDELDTPTMPSSNDLHQPCDSDIFQVVLRLVWTCKRESGVDSLDQRHDGNHEVEEGGATYQSHRPVPVRRPPDRYGEWVLSSIQEIVAHLQALEAKQNMEKERIRKLKPKLLKKAKALRNI</sequence>
<dbReference type="EMBL" id="RCHS01002634">
    <property type="protein sequence ID" value="RMX46610.1"/>
    <property type="molecule type" value="Genomic_DNA"/>
</dbReference>
<dbReference type="Proteomes" id="UP000275408">
    <property type="component" value="Unassembled WGS sequence"/>
</dbReference>
<feature type="region of interest" description="Disordered" evidence="1">
    <location>
        <begin position="123"/>
        <end position="151"/>
    </location>
</feature>
<feature type="region of interest" description="Disordered" evidence="1">
    <location>
        <begin position="44"/>
        <end position="99"/>
    </location>
</feature>
<feature type="compositionally biased region" description="Basic and acidic residues" evidence="1">
    <location>
        <begin position="51"/>
        <end position="60"/>
    </location>
</feature>